<name>A0A1F5YCN5_9BACT</name>
<dbReference type="Proteomes" id="UP000179034">
    <property type="component" value="Unassembled WGS sequence"/>
</dbReference>
<feature type="domain" description="Carbohydrate kinase PfkB" evidence="3">
    <location>
        <begin position="17"/>
        <end position="276"/>
    </location>
</feature>
<dbReference type="PANTHER" id="PTHR10584">
    <property type="entry name" value="SUGAR KINASE"/>
    <property type="match status" value="1"/>
</dbReference>
<accession>A0A1F5YCN5</accession>
<dbReference type="InterPro" id="IPR002173">
    <property type="entry name" value="Carboh/pur_kinase_PfkB_CS"/>
</dbReference>
<keyword evidence="1" id="KW-0808">Transferase</keyword>
<dbReference type="InterPro" id="IPR011611">
    <property type="entry name" value="PfkB_dom"/>
</dbReference>
<evidence type="ECO:0000259" key="3">
    <source>
        <dbReference type="Pfam" id="PF00294"/>
    </source>
</evidence>
<dbReference type="GO" id="GO:0005829">
    <property type="term" value="C:cytosol"/>
    <property type="evidence" value="ECO:0007669"/>
    <property type="project" value="TreeGrafter"/>
</dbReference>
<dbReference type="PROSITE" id="PS00584">
    <property type="entry name" value="PFKB_KINASES_2"/>
    <property type="match status" value="1"/>
</dbReference>
<keyword evidence="2 4" id="KW-0418">Kinase</keyword>
<dbReference type="Pfam" id="PF00294">
    <property type="entry name" value="PfkB"/>
    <property type="match status" value="1"/>
</dbReference>
<sequence>MAIVCVGSIALDTVKTPFGKVREKLGGSATYFSMAASFFAPVSVVAVIGSDLKDAKLAPLKARGIDLSGIERRKGKTFRWSGEYSYDLNVRETIETHLNVFEEFDPVIREELRGFPFVFLGNIDPDLQHRILDQMISPRLVVTDTMNYWISGKRDSLIKLLSRVDILVINDAEARELSGEYNLLASARWIIDQGPQTVIIKKGEHGALMFRGRSFFSAPGFPLDAVFDPTGAGDSFAGGFVGYLAKTEDLSEDNLRRAVIYGSTLASFTVEEFGVDKLIELATDDIEARVRNFRELTHFDL</sequence>
<proteinExistence type="predicted"/>
<dbReference type="AlphaFoldDB" id="A0A1F5YCN5"/>
<dbReference type="Gene3D" id="3.40.1190.20">
    <property type="match status" value="1"/>
</dbReference>
<dbReference type="InterPro" id="IPR029056">
    <property type="entry name" value="Ribokinase-like"/>
</dbReference>
<evidence type="ECO:0000313" key="4">
    <source>
        <dbReference type="EMBL" id="OGF97904.1"/>
    </source>
</evidence>
<evidence type="ECO:0000256" key="1">
    <source>
        <dbReference type="ARBA" id="ARBA00022679"/>
    </source>
</evidence>
<protein>
    <submittedName>
        <fullName evidence="4">Sugar kinase</fullName>
    </submittedName>
</protein>
<comment type="caution">
    <text evidence="4">The sequence shown here is derived from an EMBL/GenBank/DDBJ whole genome shotgun (WGS) entry which is preliminary data.</text>
</comment>
<dbReference type="EMBL" id="MFIW01000039">
    <property type="protein sequence ID" value="OGF97904.1"/>
    <property type="molecule type" value="Genomic_DNA"/>
</dbReference>
<reference evidence="4 5" key="1">
    <citation type="journal article" date="2016" name="Nat. Commun.">
        <title>Thousands of microbial genomes shed light on interconnected biogeochemical processes in an aquifer system.</title>
        <authorList>
            <person name="Anantharaman K."/>
            <person name="Brown C.T."/>
            <person name="Hug L.A."/>
            <person name="Sharon I."/>
            <person name="Castelle C.J."/>
            <person name="Probst A.J."/>
            <person name="Thomas B.C."/>
            <person name="Singh A."/>
            <person name="Wilkins M.J."/>
            <person name="Karaoz U."/>
            <person name="Brodie E.L."/>
            <person name="Williams K.H."/>
            <person name="Hubbard S.S."/>
            <person name="Banfield J.F."/>
        </authorList>
    </citation>
    <scope>NUCLEOTIDE SEQUENCE [LARGE SCALE GENOMIC DNA]</scope>
</reference>
<organism evidence="4 5">
    <name type="scientific">Candidatus Glassbacteria bacterium RBG_16_58_8</name>
    <dbReference type="NCBI Taxonomy" id="1817866"/>
    <lineage>
        <taxon>Bacteria</taxon>
        <taxon>Candidatus Glassiibacteriota</taxon>
    </lineage>
</organism>
<dbReference type="PANTHER" id="PTHR10584:SF166">
    <property type="entry name" value="RIBOKINASE"/>
    <property type="match status" value="1"/>
</dbReference>
<dbReference type="SUPFAM" id="SSF53613">
    <property type="entry name" value="Ribokinase-like"/>
    <property type="match status" value="1"/>
</dbReference>
<gene>
    <name evidence="4" type="ORF">A2Z06_02090</name>
</gene>
<evidence type="ECO:0000256" key="2">
    <source>
        <dbReference type="ARBA" id="ARBA00022777"/>
    </source>
</evidence>
<dbReference type="GO" id="GO:0016301">
    <property type="term" value="F:kinase activity"/>
    <property type="evidence" value="ECO:0007669"/>
    <property type="project" value="UniProtKB-KW"/>
</dbReference>
<evidence type="ECO:0000313" key="5">
    <source>
        <dbReference type="Proteomes" id="UP000179034"/>
    </source>
</evidence>